<dbReference type="EMBL" id="OX459125">
    <property type="protein sequence ID" value="CAI9116645.1"/>
    <property type="molecule type" value="Genomic_DNA"/>
</dbReference>
<reference evidence="4" key="1">
    <citation type="submission" date="2023-03" db="EMBL/GenBank/DDBJ databases">
        <authorList>
            <person name="Julca I."/>
        </authorList>
    </citation>
    <scope>NUCLEOTIDE SEQUENCE</scope>
</reference>
<dbReference type="GO" id="GO:0016554">
    <property type="term" value="P:cytidine to uridine editing"/>
    <property type="evidence" value="ECO:0007669"/>
    <property type="project" value="InterPro"/>
</dbReference>
<accession>A0AAV1EAC5</accession>
<dbReference type="GO" id="GO:0080156">
    <property type="term" value="P:mitochondrial mRNA modification"/>
    <property type="evidence" value="ECO:0007669"/>
    <property type="project" value="TreeGrafter"/>
</dbReference>
<dbReference type="Proteomes" id="UP001161247">
    <property type="component" value="Chromosome 8"/>
</dbReference>
<feature type="region of interest" description="Disordered" evidence="2">
    <location>
        <begin position="189"/>
        <end position="216"/>
    </location>
</feature>
<evidence type="ECO:0000256" key="1">
    <source>
        <dbReference type="ARBA" id="ARBA00022946"/>
    </source>
</evidence>
<organism evidence="4 5">
    <name type="scientific">Oldenlandia corymbosa var. corymbosa</name>
    <dbReference type="NCBI Taxonomy" id="529605"/>
    <lineage>
        <taxon>Eukaryota</taxon>
        <taxon>Viridiplantae</taxon>
        <taxon>Streptophyta</taxon>
        <taxon>Embryophyta</taxon>
        <taxon>Tracheophyta</taxon>
        <taxon>Spermatophyta</taxon>
        <taxon>Magnoliopsida</taxon>
        <taxon>eudicotyledons</taxon>
        <taxon>Gunneridae</taxon>
        <taxon>Pentapetalae</taxon>
        <taxon>asterids</taxon>
        <taxon>lamiids</taxon>
        <taxon>Gentianales</taxon>
        <taxon>Rubiaceae</taxon>
        <taxon>Rubioideae</taxon>
        <taxon>Spermacoceae</taxon>
        <taxon>Hedyotis-Oldenlandia complex</taxon>
        <taxon>Oldenlandia</taxon>
    </lineage>
</organism>
<dbReference type="GO" id="GO:0005739">
    <property type="term" value="C:mitochondrion"/>
    <property type="evidence" value="ECO:0007669"/>
    <property type="project" value="TreeGrafter"/>
</dbReference>
<keyword evidence="5" id="KW-1185">Reference proteome</keyword>
<proteinExistence type="predicted"/>
<gene>
    <name evidence="4" type="ORF">OLC1_LOCUS22887</name>
</gene>
<dbReference type="InterPro" id="IPR054059">
    <property type="entry name" value="MORF/ORRM1/DAG-like_MORF"/>
</dbReference>
<dbReference type="InterPro" id="IPR039206">
    <property type="entry name" value="MORF/ORRM1/DAG-like"/>
</dbReference>
<name>A0AAV1EAC5_OLDCO</name>
<dbReference type="PANTHER" id="PTHR31346">
    <property type="entry name" value="MULTIPLE ORGANELLAR RNA EDITING FACTOR 2, CHLOROPLASTIC-RELATED-RELATED"/>
    <property type="match status" value="1"/>
</dbReference>
<evidence type="ECO:0000313" key="4">
    <source>
        <dbReference type="EMBL" id="CAI9116645.1"/>
    </source>
</evidence>
<dbReference type="AlphaFoldDB" id="A0AAV1EAC5"/>
<protein>
    <submittedName>
        <fullName evidence="4">OLC1v1017843C1</fullName>
    </submittedName>
</protein>
<dbReference type="PANTHER" id="PTHR31346:SF4">
    <property type="entry name" value="MULTIPLE ORGANELLAR RNA EDITING FACTOR 8, CHLOROPLASTIC_MITOCHONDRIAL"/>
    <property type="match status" value="1"/>
</dbReference>
<dbReference type="Pfam" id="PF21864">
    <property type="entry name" value="MORF_dom"/>
    <property type="match status" value="1"/>
</dbReference>
<evidence type="ECO:0000313" key="5">
    <source>
        <dbReference type="Proteomes" id="UP001161247"/>
    </source>
</evidence>
<evidence type="ECO:0000256" key="2">
    <source>
        <dbReference type="SAM" id="MobiDB-lite"/>
    </source>
</evidence>
<feature type="domain" description="MORF/ORRM1/DAG-like MORF" evidence="3">
    <location>
        <begin position="88"/>
        <end position="174"/>
    </location>
</feature>
<evidence type="ECO:0000259" key="3">
    <source>
        <dbReference type="Pfam" id="PF21864"/>
    </source>
</evidence>
<keyword evidence="1" id="KW-0809">Transit peptide</keyword>
<sequence length="216" mass="24754">MATRRIHGSFKSLISHCSKPPRTLVSQLHRLRPVITVTTTIPQFRYGGCCARFLHPPPQQQQTTTMRTIKTVHRKRRFCWTDAISSTGWLVVVEKPDENWTRDQIMDSYIKLVAQIVGSEEEARMKMYSVSTRHSEPLVSEELSFKIKQLPGVGWVLPDSYLAVRNKDHGGEPFIHGQAAPYDPKYHEEWIRNNTPGSNHHKRKTGPPRGNGNNFS</sequence>